<feature type="compositionally biased region" description="Acidic residues" evidence="1">
    <location>
        <begin position="20"/>
        <end position="29"/>
    </location>
</feature>
<evidence type="ECO:0000313" key="3">
    <source>
        <dbReference type="Proteomes" id="UP000256964"/>
    </source>
</evidence>
<accession>A0A371CPJ3</accession>
<dbReference type="Proteomes" id="UP000256964">
    <property type="component" value="Unassembled WGS sequence"/>
</dbReference>
<reference evidence="2 3" key="1">
    <citation type="journal article" date="2018" name="Biotechnol. Biofuels">
        <title>Integrative visual omics of the white-rot fungus Polyporus brumalis exposes the biotechnological potential of its oxidative enzymes for delignifying raw plant biomass.</title>
        <authorList>
            <person name="Miyauchi S."/>
            <person name="Rancon A."/>
            <person name="Drula E."/>
            <person name="Hage H."/>
            <person name="Chaduli D."/>
            <person name="Favel A."/>
            <person name="Grisel S."/>
            <person name="Henrissat B."/>
            <person name="Herpoel-Gimbert I."/>
            <person name="Ruiz-Duenas F.J."/>
            <person name="Chevret D."/>
            <person name="Hainaut M."/>
            <person name="Lin J."/>
            <person name="Wang M."/>
            <person name="Pangilinan J."/>
            <person name="Lipzen A."/>
            <person name="Lesage-Meessen L."/>
            <person name="Navarro D."/>
            <person name="Riley R."/>
            <person name="Grigoriev I.V."/>
            <person name="Zhou S."/>
            <person name="Raouche S."/>
            <person name="Rosso M.N."/>
        </authorList>
    </citation>
    <scope>NUCLEOTIDE SEQUENCE [LARGE SCALE GENOMIC DNA]</scope>
    <source>
        <strain evidence="2 3">BRFM 1820</strain>
    </source>
</reference>
<name>A0A371CPJ3_9APHY</name>
<dbReference type="AlphaFoldDB" id="A0A371CPJ3"/>
<keyword evidence="3" id="KW-1185">Reference proteome</keyword>
<sequence>MSSLHHNDDDSEYSSMSSDLDLDYCDDTELPSGYSASHMAPAPAAPTFAPHQLAEPTRTKTPPPVIDAPSGGGLQEPTATVLYSLDSQDPSPGGVYATFGGGPPKIHVRASPWKAPYGSAGKHGQAFVTPGEYLLRNRHAVRGGTSGLFGGSLPAASGVGMVASSSTYDFPSPLEPTVEPALTQYVPTYYGLSTFAAVTTPASFGQRTLDERMRTQDEYLKAINDTGSNPSATEELAEAARHIRPHGLRPNNLHKGHHHNAHLTDPPNARQKIVKISPANRSALDEYLDTHGSWMPPASERALLAWELGVCKKDLYNWFVINLLKRRKRAEEQEAAGTVRSQ</sequence>
<evidence type="ECO:0008006" key="4">
    <source>
        <dbReference type="Google" id="ProtNLM"/>
    </source>
</evidence>
<gene>
    <name evidence="2" type="ORF">OH76DRAFT_1411365</name>
</gene>
<organism evidence="2 3">
    <name type="scientific">Lentinus brumalis</name>
    <dbReference type="NCBI Taxonomy" id="2498619"/>
    <lineage>
        <taxon>Eukaryota</taxon>
        <taxon>Fungi</taxon>
        <taxon>Dikarya</taxon>
        <taxon>Basidiomycota</taxon>
        <taxon>Agaricomycotina</taxon>
        <taxon>Agaricomycetes</taxon>
        <taxon>Polyporales</taxon>
        <taxon>Polyporaceae</taxon>
        <taxon>Lentinus</taxon>
    </lineage>
</organism>
<dbReference type="EMBL" id="KZ857490">
    <property type="protein sequence ID" value="RDX42215.1"/>
    <property type="molecule type" value="Genomic_DNA"/>
</dbReference>
<feature type="region of interest" description="Disordered" evidence="1">
    <location>
        <begin position="1"/>
        <end position="77"/>
    </location>
</feature>
<protein>
    <recommendedName>
        <fullName evidence="4">Homeobox KN domain-containing protein</fullName>
    </recommendedName>
</protein>
<evidence type="ECO:0000313" key="2">
    <source>
        <dbReference type="EMBL" id="RDX42215.1"/>
    </source>
</evidence>
<evidence type="ECO:0000256" key="1">
    <source>
        <dbReference type="SAM" id="MobiDB-lite"/>
    </source>
</evidence>
<proteinExistence type="predicted"/>
<feature type="compositionally biased region" description="Low complexity" evidence="1">
    <location>
        <begin position="40"/>
        <end position="50"/>
    </location>
</feature>